<dbReference type="SUPFAM" id="SSF69318">
    <property type="entry name" value="Integrin alpha N-terminal domain"/>
    <property type="match status" value="1"/>
</dbReference>
<evidence type="ECO:0000313" key="3">
    <source>
        <dbReference type="Proteomes" id="UP000243250"/>
    </source>
</evidence>
<dbReference type="AlphaFoldDB" id="A0A1I6GSH9"/>
<dbReference type="RefSeq" id="WP_089878597.1">
    <property type="nucleotide sequence ID" value="NZ_FOYS01000002.1"/>
</dbReference>
<name>A0A1I6GSH9_9EURY</name>
<sequence>MRAHGRRAFLASLGVGSVSVAGCLDAARTDDATARTDGGTDRDASSETGESETTESGDSAGTVDVADDSPQGYPHVRASGNRVVAGEVDLSTAVEHRVEFDARPAWVVGLPSLDGDASVWAVRLEDGTVEGVRVDDAVSRVSVSPDRLDGTLPVAAEARAGELSLLTHPETAAHTHPVAVGDTVATVTDGGSLAFGCGDDVVRADANPIPDARPVAAAGTVAVLTDPTESYDHGVLGDAVEATSLSVVSTDGERRARFAAPEGTVLEGIAPIAADVDGDGDGEYVTTASDGTDGARVVAFDGSGSHYVAPAVGSGYRWRHPLAVAPFGPDGDVEIAVVKTPHIGGVAEFYRATDDGRLALVAESAGNYATHTIGSRNLDAALGGRFADGDWCLLVPDDARERLFSLRRRDDGVERTATLALGGELTSNVSGVAVGDDAHVAAGVGSELVVWTP</sequence>
<evidence type="ECO:0000256" key="1">
    <source>
        <dbReference type="SAM" id="MobiDB-lite"/>
    </source>
</evidence>
<feature type="compositionally biased region" description="Basic and acidic residues" evidence="1">
    <location>
        <begin position="31"/>
        <end position="45"/>
    </location>
</feature>
<feature type="region of interest" description="Disordered" evidence="1">
    <location>
        <begin position="31"/>
        <end position="79"/>
    </location>
</feature>
<dbReference type="Proteomes" id="UP000243250">
    <property type="component" value="Unassembled WGS sequence"/>
</dbReference>
<protein>
    <recommendedName>
        <fullName evidence="4">FG-GAP repeat-containing protein</fullName>
    </recommendedName>
</protein>
<keyword evidence="3" id="KW-1185">Reference proteome</keyword>
<dbReference type="EMBL" id="FOYS01000002">
    <property type="protein sequence ID" value="SFR45162.1"/>
    <property type="molecule type" value="Genomic_DNA"/>
</dbReference>
<organism evidence="2 3">
    <name type="scientific">Halogeometricum limi</name>
    <dbReference type="NCBI Taxonomy" id="555875"/>
    <lineage>
        <taxon>Archaea</taxon>
        <taxon>Methanobacteriati</taxon>
        <taxon>Methanobacteriota</taxon>
        <taxon>Stenosarchaea group</taxon>
        <taxon>Halobacteria</taxon>
        <taxon>Halobacteriales</taxon>
        <taxon>Haloferacaceae</taxon>
        <taxon>Halogeometricum</taxon>
    </lineage>
</organism>
<dbReference type="PROSITE" id="PS51257">
    <property type="entry name" value="PROKAR_LIPOPROTEIN"/>
    <property type="match status" value="1"/>
</dbReference>
<evidence type="ECO:0008006" key="4">
    <source>
        <dbReference type="Google" id="ProtNLM"/>
    </source>
</evidence>
<proteinExistence type="predicted"/>
<dbReference type="OrthoDB" id="221432at2157"/>
<dbReference type="InterPro" id="IPR028994">
    <property type="entry name" value="Integrin_alpha_N"/>
</dbReference>
<dbReference type="STRING" id="555875.SAMN04488124_1477"/>
<gene>
    <name evidence="2" type="ORF">SAMN04488124_1477</name>
</gene>
<accession>A0A1I6GSH9</accession>
<reference evidence="3" key="1">
    <citation type="submission" date="2016-10" db="EMBL/GenBank/DDBJ databases">
        <authorList>
            <person name="Varghese N."/>
            <person name="Submissions S."/>
        </authorList>
    </citation>
    <scope>NUCLEOTIDE SEQUENCE [LARGE SCALE GENOMIC DNA]</scope>
    <source>
        <strain evidence="3">CGMCC 1.8711</strain>
    </source>
</reference>
<evidence type="ECO:0000313" key="2">
    <source>
        <dbReference type="EMBL" id="SFR45162.1"/>
    </source>
</evidence>